<feature type="coiled-coil region" evidence="2">
    <location>
        <begin position="120"/>
        <end position="147"/>
    </location>
</feature>
<feature type="domain" description="PWI" evidence="3">
    <location>
        <begin position="22"/>
        <end position="125"/>
    </location>
</feature>
<keyword evidence="1" id="KW-0507">mRNA processing</keyword>
<dbReference type="GO" id="GO:0005681">
    <property type="term" value="C:spliceosomal complex"/>
    <property type="evidence" value="ECO:0007669"/>
    <property type="project" value="TreeGrafter"/>
</dbReference>
<dbReference type="InterPro" id="IPR036483">
    <property type="entry name" value="PWI_dom_sf"/>
</dbReference>
<dbReference type="Proteomes" id="UP000095751">
    <property type="component" value="Unassembled WGS sequence"/>
</dbReference>
<keyword evidence="2" id="KW-0175">Coiled coil</keyword>
<dbReference type="PANTHER" id="PTHR23148">
    <property type="entry name" value="SERINE/ARGININE REGULATED NUCLEAR MATRIX PROTEIN"/>
    <property type="match status" value="1"/>
</dbReference>
<sequence length="148" mass="16689">MPTIKGTSSVTDSRARQKALRKTKFPRNFETKVLLQKVNKPVLTQWIEQKVTSLLGFEDEIVASTAINLFLPSDGTCTSPDAKKAQLDLVGFLGDSAATFSKELWNLMLEAQTCSSGIPQTLLEQKKKELAERMKRNNNQQQQQQQQY</sequence>
<dbReference type="Pfam" id="PF01480">
    <property type="entry name" value="PWI"/>
    <property type="match status" value="1"/>
</dbReference>
<evidence type="ECO:0000256" key="1">
    <source>
        <dbReference type="ARBA" id="ARBA00022664"/>
    </source>
</evidence>
<name>A0A1E7FAH7_9STRA</name>
<dbReference type="InterPro" id="IPR002483">
    <property type="entry name" value="PWI_dom"/>
</dbReference>
<evidence type="ECO:0000256" key="2">
    <source>
        <dbReference type="SAM" id="Coils"/>
    </source>
</evidence>
<dbReference type="EMBL" id="KV784359">
    <property type="protein sequence ID" value="OEU15146.1"/>
    <property type="molecule type" value="Genomic_DNA"/>
</dbReference>
<evidence type="ECO:0000259" key="3">
    <source>
        <dbReference type="PROSITE" id="PS51025"/>
    </source>
</evidence>
<proteinExistence type="predicted"/>
<feature type="non-terminal residue" evidence="4">
    <location>
        <position position="148"/>
    </location>
</feature>
<protein>
    <submittedName>
        <fullName evidence="4">PWI domain-containing protein</fullName>
    </submittedName>
</protein>
<dbReference type="SUPFAM" id="SSF101233">
    <property type="entry name" value="PWI domain"/>
    <property type="match status" value="1"/>
</dbReference>
<dbReference type="GO" id="GO:0006397">
    <property type="term" value="P:mRNA processing"/>
    <property type="evidence" value="ECO:0007669"/>
    <property type="project" value="UniProtKB-KW"/>
</dbReference>
<evidence type="ECO:0000313" key="5">
    <source>
        <dbReference type="Proteomes" id="UP000095751"/>
    </source>
</evidence>
<keyword evidence="5" id="KW-1185">Reference proteome</keyword>
<dbReference type="AlphaFoldDB" id="A0A1E7FAH7"/>
<dbReference type="KEGG" id="fcy:FRACYDRAFT_187057"/>
<dbReference type="PROSITE" id="PS51025">
    <property type="entry name" value="PWI"/>
    <property type="match status" value="1"/>
</dbReference>
<evidence type="ECO:0000313" key="4">
    <source>
        <dbReference type="EMBL" id="OEU15146.1"/>
    </source>
</evidence>
<dbReference type="PANTHER" id="PTHR23148:SF0">
    <property type="entry name" value="SERINE_ARGININE REPETITIVE MATRIX PROTEIN 1"/>
    <property type="match status" value="1"/>
</dbReference>
<dbReference type="InParanoid" id="A0A1E7FAH7"/>
<dbReference type="SMART" id="SM00311">
    <property type="entry name" value="PWI"/>
    <property type="match status" value="1"/>
</dbReference>
<dbReference type="GO" id="GO:0048024">
    <property type="term" value="P:regulation of mRNA splicing, via spliceosome"/>
    <property type="evidence" value="ECO:0007669"/>
    <property type="project" value="TreeGrafter"/>
</dbReference>
<organism evidence="4 5">
    <name type="scientific">Fragilariopsis cylindrus CCMP1102</name>
    <dbReference type="NCBI Taxonomy" id="635003"/>
    <lineage>
        <taxon>Eukaryota</taxon>
        <taxon>Sar</taxon>
        <taxon>Stramenopiles</taxon>
        <taxon>Ochrophyta</taxon>
        <taxon>Bacillariophyta</taxon>
        <taxon>Bacillariophyceae</taxon>
        <taxon>Bacillariophycidae</taxon>
        <taxon>Bacillariales</taxon>
        <taxon>Bacillariaceae</taxon>
        <taxon>Fragilariopsis</taxon>
    </lineage>
</organism>
<gene>
    <name evidence="4" type="ORF">FRACYDRAFT_187057</name>
</gene>
<dbReference type="GO" id="GO:0003723">
    <property type="term" value="F:RNA binding"/>
    <property type="evidence" value="ECO:0007669"/>
    <property type="project" value="TreeGrafter"/>
</dbReference>
<dbReference type="Gene3D" id="1.20.1390.10">
    <property type="entry name" value="PWI domain"/>
    <property type="match status" value="1"/>
</dbReference>
<reference evidence="4 5" key="1">
    <citation type="submission" date="2016-09" db="EMBL/GenBank/DDBJ databases">
        <title>Extensive genetic diversity and differential bi-allelic expression allows diatom success in the polar Southern Ocean.</title>
        <authorList>
            <consortium name="DOE Joint Genome Institute"/>
            <person name="Mock T."/>
            <person name="Otillar R.P."/>
            <person name="Strauss J."/>
            <person name="Dupont C."/>
            <person name="Frickenhaus S."/>
            <person name="Maumus F."/>
            <person name="Mcmullan M."/>
            <person name="Sanges R."/>
            <person name="Schmutz J."/>
            <person name="Toseland A."/>
            <person name="Valas R."/>
            <person name="Veluchamy A."/>
            <person name="Ward B.J."/>
            <person name="Allen A."/>
            <person name="Barry K."/>
            <person name="Falciatore A."/>
            <person name="Ferrante M."/>
            <person name="Fortunato A.E."/>
            <person name="Gloeckner G."/>
            <person name="Gruber A."/>
            <person name="Hipkin R."/>
            <person name="Janech M."/>
            <person name="Kroth P."/>
            <person name="Leese F."/>
            <person name="Lindquist E."/>
            <person name="Lyon B.R."/>
            <person name="Martin J."/>
            <person name="Mayer C."/>
            <person name="Parker M."/>
            <person name="Quesneville H."/>
            <person name="Raymond J."/>
            <person name="Uhlig C."/>
            <person name="Valentin K.U."/>
            <person name="Worden A.Z."/>
            <person name="Armbrust E.V."/>
            <person name="Bowler C."/>
            <person name="Green B."/>
            <person name="Moulton V."/>
            <person name="Van Oosterhout C."/>
            <person name="Grigoriev I."/>
        </authorList>
    </citation>
    <scope>NUCLEOTIDE SEQUENCE [LARGE SCALE GENOMIC DNA]</scope>
    <source>
        <strain evidence="4 5">CCMP1102</strain>
    </source>
</reference>
<dbReference type="OrthoDB" id="163257at2759"/>
<accession>A0A1E7FAH7</accession>
<dbReference type="InterPro" id="IPR052225">
    <property type="entry name" value="Ser/Arg_repetitive_matrix"/>
</dbReference>